<evidence type="ECO:0000259" key="5">
    <source>
        <dbReference type="PROSITE" id="PS51186"/>
    </source>
</evidence>
<dbReference type="InterPro" id="IPR016181">
    <property type="entry name" value="Acyl_CoA_acyltransferase"/>
</dbReference>
<proteinExistence type="inferred from homology"/>
<evidence type="ECO:0000256" key="2">
    <source>
        <dbReference type="ARBA" id="ARBA00022490"/>
    </source>
</evidence>
<evidence type="ECO:0000256" key="1">
    <source>
        <dbReference type="ARBA" id="ARBA00005395"/>
    </source>
</evidence>
<dbReference type="GO" id="GO:0005840">
    <property type="term" value="C:ribosome"/>
    <property type="evidence" value="ECO:0007669"/>
    <property type="project" value="UniProtKB-KW"/>
</dbReference>
<dbReference type="InterPro" id="IPR006464">
    <property type="entry name" value="AcTrfase_RimI/Ard1"/>
</dbReference>
<comment type="caution">
    <text evidence="6">The sequence shown here is derived from an EMBL/GenBank/DDBJ whole genome shotgun (WGS) entry which is preliminary data.</text>
</comment>
<gene>
    <name evidence="6" type="primary">rimI</name>
    <name evidence="6" type="ORF">MNKW57_14430</name>
</gene>
<evidence type="ECO:0000256" key="4">
    <source>
        <dbReference type="ARBA" id="ARBA00023315"/>
    </source>
</evidence>
<dbReference type="PANTHER" id="PTHR43420">
    <property type="entry name" value="ACETYLTRANSFERASE"/>
    <property type="match status" value="1"/>
</dbReference>
<keyword evidence="7" id="KW-1185">Reference proteome</keyword>
<organism evidence="6 7">
    <name type="scientific">Biformimicrobium ophioploci</name>
    <dbReference type="NCBI Taxonomy" id="3036711"/>
    <lineage>
        <taxon>Bacteria</taxon>
        <taxon>Pseudomonadati</taxon>
        <taxon>Pseudomonadota</taxon>
        <taxon>Gammaproteobacteria</taxon>
        <taxon>Cellvibrionales</taxon>
        <taxon>Microbulbiferaceae</taxon>
        <taxon>Biformimicrobium</taxon>
    </lineage>
</organism>
<comment type="similarity">
    <text evidence="1">Belongs to the acetyltransferase family. RimI subfamily.</text>
</comment>
<keyword evidence="2" id="KW-0963">Cytoplasm</keyword>
<reference evidence="6 7" key="1">
    <citation type="submission" date="2023-04" db="EMBL/GenBank/DDBJ databases">
        <title>Marinobulbifer ophiurae gen. nov., sp. Nov., isolate from tissue of brittle star Ophioplocus japonicus.</title>
        <authorList>
            <person name="Kawano K."/>
            <person name="Sawayama S."/>
            <person name="Nakagawa S."/>
        </authorList>
    </citation>
    <scope>NUCLEOTIDE SEQUENCE [LARGE SCALE GENOMIC DNA]</scope>
    <source>
        <strain evidence="6 7">NKW57</strain>
    </source>
</reference>
<dbReference type="Gene3D" id="3.40.630.30">
    <property type="match status" value="1"/>
</dbReference>
<dbReference type="PROSITE" id="PS51186">
    <property type="entry name" value="GNAT"/>
    <property type="match status" value="1"/>
</dbReference>
<evidence type="ECO:0000256" key="3">
    <source>
        <dbReference type="ARBA" id="ARBA00022679"/>
    </source>
</evidence>
<accession>A0ABQ6LYF0</accession>
<dbReference type="NCBIfam" id="TIGR01575">
    <property type="entry name" value="rimI"/>
    <property type="match status" value="1"/>
</dbReference>
<dbReference type="CDD" id="cd04301">
    <property type="entry name" value="NAT_SF"/>
    <property type="match status" value="1"/>
</dbReference>
<protein>
    <submittedName>
        <fullName evidence="6">Ribosomal protein S18-alanine N-acetyltransferase</fullName>
    </submittedName>
</protein>
<dbReference type="PANTHER" id="PTHR43420:SF44">
    <property type="entry name" value="ACETYLTRANSFERASE YPEA"/>
    <property type="match status" value="1"/>
</dbReference>
<keyword evidence="3" id="KW-0808">Transferase</keyword>
<name>A0ABQ6LYF0_9GAMM</name>
<dbReference type="InterPro" id="IPR050680">
    <property type="entry name" value="YpeA/RimI_acetyltransf"/>
</dbReference>
<sequence>MDQFPSLDLRRAVVADAVAMATVAAQVNSHPWSEKLYRESIEQGHACWVVYDAGVLVAAAVFRQICDEAELLDVFVAPAWQGRGLATALLHTRITALPLDAERVFLEVRASNSAAIALYSKLGFGEVGLRRGYYPANLAAGADPASTGREDAILMALLR</sequence>
<dbReference type="EMBL" id="BSYJ01000003">
    <property type="protein sequence ID" value="GMG87122.1"/>
    <property type="molecule type" value="Genomic_DNA"/>
</dbReference>
<keyword evidence="4" id="KW-0012">Acyltransferase</keyword>
<evidence type="ECO:0000313" key="6">
    <source>
        <dbReference type="EMBL" id="GMG87122.1"/>
    </source>
</evidence>
<dbReference type="RefSeq" id="WP_285763762.1">
    <property type="nucleotide sequence ID" value="NZ_BSYJ01000003.1"/>
</dbReference>
<evidence type="ECO:0000313" key="7">
    <source>
        <dbReference type="Proteomes" id="UP001224392"/>
    </source>
</evidence>
<dbReference type="InterPro" id="IPR000182">
    <property type="entry name" value="GNAT_dom"/>
</dbReference>
<keyword evidence="6" id="KW-0687">Ribonucleoprotein</keyword>
<dbReference type="SUPFAM" id="SSF55729">
    <property type="entry name" value="Acyl-CoA N-acyltransferases (Nat)"/>
    <property type="match status" value="1"/>
</dbReference>
<feature type="domain" description="N-acetyltransferase" evidence="5">
    <location>
        <begin position="7"/>
        <end position="159"/>
    </location>
</feature>
<dbReference type="Pfam" id="PF00583">
    <property type="entry name" value="Acetyltransf_1"/>
    <property type="match status" value="1"/>
</dbReference>
<dbReference type="Proteomes" id="UP001224392">
    <property type="component" value="Unassembled WGS sequence"/>
</dbReference>
<keyword evidence="6" id="KW-0689">Ribosomal protein</keyword>